<dbReference type="PaxDb" id="8022-A0A060YII9"/>
<dbReference type="SUPFAM" id="SSF46934">
    <property type="entry name" value="UBA-like"/>
    <property type="match status" value="1"/>
</dbReference>
<feature type="region of interest" description="Disordered" evidence="7">
    <location>
        <begin position="182"/>
        <end position="262"/>
    </location>
</feature>
<dbReference type="Pfam" id="PF03474">
    <property type="entry name" value="DMA"/>
    <property type="match status" value="1"/>
</dbReference>
<evidence type="ECO:0000256" key="3">
    <source>
        <dbReference type="ARBA" id="ARBA00022833"/>
    </source>
</evidence>
<evidence type="ECO:0000313" key="11">
    <source>
        <dbReference type="Proteomes" id="UP000193380"/>
    </source>
</evidence>
<proteinExistence type="inferred from homology"/>
<dbReference type="InterPro" id="IPR009060">
    <property type="entry name" value="UBA-like_sf"/>
</dbReference>
<reference evidence="9" key="1">
    <citation type="journal article" date="2014" name="Nat. Commun.">
        <title>The rainbow trout genome provides novel insights into evolution after whole-genome duplication in vertebrates.</title>
        <authorList>
            <person name="Berthelot C."/>
            <person name="Brunet F."/>
            <person name="Chalopin D."/>
            <person name="Juanchich A."/>
            <person name="Bernard M."/>
            <person name="Noel B."/>
            <person name="Bento P."/>
            <person name="Da Silva C."/>
            <person name="Labadie K."/>
            <person name="Alberti A."/>
            <person name="Aury J.M."/>
            <person name="Louis A."/>
            <person name="Dehais P."/>
            <person name="Bardou P."/>
            <person name="Montfort J."/>
            <person name="Klopp C."/>
            <person name="Cabau C."/>
            <person name="Gaspin C."/>
            <person name="Thorgaard G.H."/>
            <person name="Boussaha M."/>
            <person name="Quillet E."/>
            <person name="Guyomard R."/>
            <person name="Galiana D."/>
            <person name="Bobe J."/>
            <person name="Volff J.N."/>
            <person name="Genet C."/>
            <person name="Wincker P."/>
            <person name="Jaillon O."/>
            <person name="Roest Crollius H."/>
            <person name="Guiguen Y."/>
        </authorList>
    </citation>
    <scope>NUCLEOTIDE SEQUENCE [LARGE SCALE GENOMIC DNA]</scope>
</reference>
<dbReference type="InterPro" id="IPR046472">
    <property type="entry name" value="DMRT5_1_DMB_dom"/>
</dbReference>
<dbReference type="PROSITE" id="PS50809">
    <property type="entry name" value="DM_2"/>
    <property type="match status" value="1"/>
</dbReference>
<evidence type="ECO:0000256" key="1">
    <source>
        <dbReference type="ARBA" id="ARBA00006834"/>
    </source>
</evidence>
<dbReference type="STRING" id="8022.A0A060YII9"/>
<dbReference type="RefSeq" id="XP_021433981.1">
    <property type="nucleotide sequence ID" value="XM_021578306.2"/>
</dbReference>
<feature type="compositionally biased region" description="Basic and acidic residues" evidence="7">
    <location>
        <begin position="197"/>
        <end position="208"/>
    </location>
</feature>
<dbReference type="GO" id="GO:0000981">
    <property type="term" value="F:DNA-binding transcription factor activity, RNA polymerase II-specific"/>
    <property type="evidence" value="ECO:0007669"/>
    <property type="project" value="TreeGrafter"/>
</dbReference>
<keyword evidence="2 6" id="KW-0479">Metal-binding</keyword>
<reference evidence="9" key="2">
    <citation type="submission" date="2014-03" db="EMBL/GenBank/DDBJ databases">
        <authorList>
            <person name="Genoscope - CEA"/>
        </authorList>
    </citation>
    <scope>NUCLEOTIDE SEQUENCE</scope>
</reference>
<dbReference type="GeneID" id="110500775"/>
<dbReference type="GO" id="GO:0005634">
    <property type="term" value="C:nucleus"/>
    <property type="evidence" value="ECO:0007669"/>
    <property type="project" value="UniProtKB-SubCell"/>
</dbReference>
<feature type="DNA-binding region" description="DM" evidence="6">
    <location>
        <begin position="56"/>
        <end position="103"/>
    </location>
</feature>
<dbReference type="PROSITE" id="PS40000">
    <property type="entry name" value="DM_1"/>
    <property type="match status" value="1"/>
</dbReference>
<evidence type="ECO:0000256" key="2">
    <source>
        <dbReference type="ARBA" id="ARBA00022723"/>
    </source>
</evidence>
<reference evidence="10" key="4">
    <citation type="submission" date="2025-05" db="UniProtKB">
        <authorList>
            <consortium name="Ensembl"/>
        </authorList>
    </citation>
    <scope>IDENTIFICATION</scope>
</reference>
<dbReference type="Pfam" id="PF00751">
    <property type="entry name" value="DM"/>
    <property type="match status" value="1"/>
</dbReference>
<evidence type="ECO:0000256" key="4">
    <source>
        <dbReference type="ARBA" id="ARBA00023125"/>
    </source>
</evidence>
<dbReference type="Proteomes" id="UP000694395">
    <property type="component" value="Chromosome 21"/>
</dbReference>
<protein>
    <submittedName>
        <fullName evidence="10">DMRT like family A1</fullName>
    </submittedName>
</protein>
<evidence type="ECO:0000256" key="7">
    <source>
        <dbReference type="SAM" id="MobiDB-lite"/>
    </source>
</evidence>
<dbReference type="Proteomes" id="UP000193380">
    <property type="component" value="Unassembled WGS sequence"/>
</dbReference>
<keyword evidence="3 6" id="KW-0862">Zinc</keyword>
<feature type="compositionally biased region" description="Low complexity" evidence="7">
    <location>
        <begin position="225"/>
        <end position="236"/>
    </location>
</feature>
<dbReference type="EMBL" id="FR911933">
    <property type="protein sequence ID" value="CDQ91551.1"/>
    <property type="molecule type" value="Genomic_DNA"/>
</dbReference>
<dbReference type="AlphaFoldDB" id="A0A060YII9"/>
<feature type="domain" description="DM" evidence="8">
    <location>
        <begin position="56"/>
        <end position="103"/>
    </location>
</feature>
<evidence type="ECO:0000313" key="10">
    <source>
        <dbReference type="Ensembl" id="ENSOMYP00000055494.1"/>
    </source>
</evidence>
<dbReference type="GO" id="GO:0046872">
    <property type="term" value="F:metal ion binding"/>
    <property type="evidence" value="ECO:0007669"/>
    <property type="project" value="UniProtKB-KW"/>
</dbReference>
<keyword evidence="5 6" id="KW-0539">Nucleus</keyword>
<sequence>MEGSIRPHGLAGHSSSPLSVGGLQMPASLLRPPPLFLRAAACKPSMERGYPRTPKCARCRNHGVVSALKGHKRFCRWRDCVCAKCTLIAERQRVMAAQVALRRQQAQEESEARELQFMYTGSGAGETGLTMASGVQRSVNTVPRISSYDVFGTDDQKDDDKLTKYNLNNGFMGRTFYAPHTAPLSSPLGKNDTSPNQEKKQTVFDKESGSQTAAFDHLSDHTESPRSLSSSDLESGSESERPKDYPSLEITEPGCASKDRDPTEVMTKIFPHHKRDTLESVVKTCKGDIVKAIELVLSSKENKCNSDSVGLSLSVHSNEPRPNFGLPGVALGALGTKSAFSPLQTTPTAAGGESMYGLSPRFGINPLRLAYSTAGGGIPNFMSPYVTSGLMPVFPFRPPLDYSFPGMMRDLSYLQSKDSLCNTGIYSRINHEK</sequence>
<dbReference type="CDD" id="cd14417">
    <property type="entry name" value="CUE_DMA_DMRTA1"/>
    <property type="match status" value="1"/>
</dbReference>
<keyword evidence="12" id="KW-1185">Reference proteome</keyword>
<dbReference type="Gene3D" id="4.10.1040.10">
    <property type="entry name" value="DM DNA-binding domain"/>
    <property type="match status" value="1"/>
</dbReference>
<dbReference type="FunFam" id="4.10.1040.10:FF:000001">
    <property type="entry name" value="doublesex- and mab-3-related transcription factor 1"/>
    <property type="match status" value="1"/>
</dbReference>
<evidence type="ECO:0000256" key="6">
    <source>
        <dbReference type="PROSITE-ProRule" id="PRU00070"/>
    </source>
</evidence>
<organism evidence="9 11">
    <name type="scientific">Oncorhynchus mykiss</name>
    <name type="common">Rainbow trout</name>
    <name type="synonym">Salmo gairdneri</name>
    <dbReference type="NCBI Taxonomy" id="8022"/>
    <lineage>
        <taxon>Eukaryota</taxon>
        <taxon>Metazoa</taxon>
        <taxon>Chordata</taxon>
        <taxon>Craniata</taxon>
        <taxon>Vertebrata</taxon>
        <taxon>Euteleostomi</taxon>
        <taxon>Actinopterygii</taxon>
        <taxon>Neopterygii</taxon>
        <taxon>Teleostei</taxon>
        <taxon>Protacanthopterygii</taxon>
        <taxon>Salmoniformes</taxon>
        <taxon>Salmonidae</taxon>
        <taxon>Salmoninae</taxon>
        <taxon>Oncorhynchus</taxon>
    </lineage>
</organism>
<dbReference type="InterPro" id="IPR036407">
    <property type="entry name" value="DM_DNA-bd_sf"/>
</dbReference>
<dbReference type="InterPro" id="IPR026607">
    <property type="entry name" value="DMRT"/>
</dbReference>
<dbReference type="Ensembl" id="ENSOMYT00000060413.2">
    <property type="protein sequence ID" value="ENSOMYP00000055494.1"/>
    <property type="gene ID" value="ENSOMYG00000025579.2"/>
</dbReference>
<reference evidence="10 12" key="3">
    <citation type="submission" date="2020-07" db="EMBL/GenBank/DDBJ databases">
        <title>A long reads based de novo assembly of the rainbow trout Arlee double haploid line genome.</title>
        <authorList>
            <person name="Gao G."/>
            <person name="Palti Y."/>
        </authorList>
    </citation>
    <scope>NUCLEOTIDE SEQUENCE [LARGE SCALE GENOMIC DNA]</scope>
</reference>
<dbReference type="SUPFAM" id="SSF82927">
    <property type="entry name" value="Cysteine-rich DNA binding domain, (DM domain)"/>
    <property type="match status" value="1"/>
</dbReference>
<dbReference type="InterPro" id="IPR005173">
    <property type="entry name" value="DMA"/>
</dbReference>
<comment type="subcellular location">
    <subcellularLocation>
        <location evidence="6">Nucleus</location>
    </subcellularLocation>
</comment>
<dbReference type="GO" id="GO:0000978">
    <property type="term" value="F:RNA polymerase II cis-regulatory region sequence-specific DNA binding"/>
    <property type="evidence" value="ECO:0007669"/>
    <property type="project" value="TreeGrafter"/>
</dbReference>
<accession>A0A060YII9</accession>
<name>A0A060YII9_ONCMY</name>
<comment type="similarity">
    <text evidence="1">Belongs to the DMRT family.</text>
</comment>
<dbReference type="InterPro" id="IPR001275">
    <property type="entry name" value="DM_DNA-bd"/>
</dbReference>
<evidence type="ECO:0000256" key="5">
    <source>
        <dbReference type="ARBA" id="ARBA00023242"/>
    </source>
</evidence>
<evidence type="ECO:0000313" key="9">
    <source>
        <dbReference type="EMBL" id="CDQ91551.1"/>
    </source>
</evidence>
<gene>
    <name evidence="10" type="primary">LOC110500775</name>
    <name evidence="9" type="ORF">GSONMT00060481001</name>
</gene>
<dbReference type="GeneTree" id="ENSGT00940000160640"/>
<dbReference type="GO" id="GO:0007548">
    <property type="term" value="P:sex differentiation"/>
    <property type="evidence" value="ECO:0007669"/>
    <property type="project" value="TreeGrafter"/>
</dbReference>
<dbReference type="PANTHER" id="PTHR12322:SF71">
    <property type="entry name" value="DOUBLESEX- AND MAB-3-RELATED TRANSCRIPTION FACTOR A1"/>
    <property type="match status" value="1"/>
</dbReference>
<evidence type="ECO:0000259" key="8">
    <source>
        <dbReference type="PROSITE" id="PS50809"/>
    </source>
</evidence>
<evidence type="ECO:0000313" key="12">
    <source>
        <dbReference type="Proteomes" id="UP000694395"/>
    </source>
</evidence>
<keyword evidence="4 6" id="KW-0238">DNA-binding</keyword>
<dbReference type="OrthoDB" id="9942608at2759"/>
<dbReference type="SMART" id="SM00301">
    <property type="entry name" value="DM"/>
    <property type="match status" value="1"/>
</dbReference>
<dbReference type="Pfam" id="PF20624">
    <property type="entry name" value="DMRT5_DMB"/>
    <property type="match status" value="1"/>
</dbReference>
<dbReference type="PANTHER" id="PTHR12322">
    <property type="entry name" value="DOUBLESEX AND MAB-3 RELATED TRANSCRIPTION FACTOR DMRT"/>
    <property type="match status" value="1"/>
</dbReference>